<dbReference type="EMBL" id="CP033459">
    <property type="protein sequence ID" value="QFQ12208.1"/>
    <property type="molecule type" value="Genomic_DNA"/>
</dbReference>
<dbReference type="OrthoDB" id="1086397at2"/>
<name>A0A5P8E5J7_9BACT</name>
<evidence type="ECO:0000313" key="2">
    <source>
        <dbReference type="Proteomes" id="UP000249375"/>
    </source>
</evidence>
<proteinExistence type="predicted"/>
<keyword evidence="2" id="KW-1185">Reference proteome</keyword>
<dbReference type="RefSeq" id="WP_111899280.1">
    <property type="nucleotide sequence ID" value="NZ_CP033459.1"/>
</dbReference>
<dbReference type="AlphaFoldDB" id="A0A5P8E5J7"/>
<organism evidence="1 2">
    <name type="scientific">Pseudoprevotella muciniphila</name>
    <dbReference type="NCBI Taxonomy" id="2133944"/>
    <lineage>
        <taxon>Bacteria</taxon>
        <taxon>Pseudomonadati</taxon>
        <taxon>Bacteroidota</taxon>
        <taxon>Bacteroidia</taxon>
        <taxon>Bacteroidales</taxon>
        <taxon>Prevotellaceae</taxon>
        <taxon>Pseudoprevotella</taxon>
    </lineage>
</organism>
<sequence length="210" mass="23188">MTPDNIISETLLLLNLEPSEEGATGVTPEQLITSRINNALRLVASQAPVTMLGNGKAFADTVGWESRVGYGAGYVVLPDDFFRLITFRMSDWQVAVTETIASDNPLYLRQQSRWSGLRGTPQNPVVAIVQGDVGRVLEFYCCNSGPSVSVRQARYFPLPQYDFQRDTEVDVPERLLSAFLCRLASLVAGTLGQADLAQRLEEQSRALMMN</sequence>
<gene>
    <name evidence="1" type="ORF">C7Y71_003765</name>
</gene>
<evidence type="ECO:0000313" key="1">
    <source>
        <dbReference type="EMBL" id="QFQ12208.1"/>
    </source>
</evidence>
<accession>A0A5P8E5J7</accession>
<protein>
    <submittedName>
        <fullName evidence="1">Uncharacterized protein</fullName>
    </submittedName>
</protein>
<dbReference type="KEGG" id="alq:C7Y71_003765"/>
<reference evidence="1 2" key="1">
    <citation type="submission" date="2018-11" db="EMBL/GenBank/DDBJ databases">
        <authorList>
            <person name="Na S.W."/>
            <person name="Baik M."/>
        </authorList>
    </citation>
    <scope>NUCLEOTIDE SEQUENCE [LARGE SCALE GENOMIC DNA]</scope>
    <source>
        <strain evidence="1 2">E39</strain>
    </source>
</reference>
<dbReference type="Proteomes" id="UP000249375">
    <property type="component" value="Chromosome"/>
</dbReference>